<proteinExistence type="predicted"/>
<evidence type="ECO:0000313" key="2">
    <source>
        <dbReference type="EMBL" id="KNE98839.1"/>
    </source>
</evidence>
<evidence type="ECO:0000256" key="1">
    <source>
        <dbReference type="SAM" id="MobiDB-lite"/>
    </source>
</evidence>
<reference evidence="3" key="1">
    <citation type="submission" date="2014-03" db="EMBL/GenBank/DDBJ databases">
        <title>The Genome Sequence of Puccinia striiformis f. sp. tritici PST-78.</title>
        <authorList>
            <consortium name="The Broad Institute Genome Sequencing Platform"/>
            <person name="Cuomo C."/>
            <person name="Hulbert S."/>
            <person name="Chen X."/>
            <person name="Walker B."/>
            <person name="Young S.K."/>
            <person name="Zeng Q."/>
            <person name="Gargeya S."/>
            <person name="Fitzgerald M."/>
            <person name="Haas B."/>
            <person name="Abouelleil A."/>
            <person name="Alvarado L."/>
            <person name="Arachchi H.M."/>
            <person name="Berlin A.M."/>
            <person name="Chapman S.B."/>
            <person name="Goldberg J."/>
            <person name="Griggs A."/>
            <person name="Gujja S."/>
            <person name="Hansen M."/>
            <person name="Howarth C."/>
            <person name="Imamovic A."/>
            <person name="Larimer J."/>
            <person name="McCowan C."/>
            <person name="Montmayeur A."/>
            <person name="Murphy C."/>
            <person name="Neiman D."/>
            <person name="Pearson M."/>
            <person name="Priest M."/>
            <person name="Roberts A."/>
            <person name="Saif S."/>
            <person name="Shea T."/>
            <person name="Sisk P."/>
            <person name="Sykes S."/>
            <person name="Wortman J."/>
            <person name="Nusbaum C."/>
            <person name="Birren B."/>
        </authorList>
    </citation>
    <scope>NUCLEOTIDE SEQUENCE [LARGE SCALE GENOMIC DNA]</scope>
    <source>
        <strain evidence="3">race PST-78</strain>
    </source>
</reference>
<feature type="region of interest" description="Disordered" evidence="1">
    <location>
        <begin position="59"/>
        <end position="80"/>
    </location>
</feature>
<sequence length="328" mass="38261">MDISELTRAKLANNQQSSLLKLVLWSNLLNNTQEQETRDNQKTQAEHDWFEHIMDQFNADDSDDSEADSSDLNATPEEPLQERGIKRLNNMESIQTRPARRRRLLTGHSTNHLKKKLRTRQSSGLLSHWGFLWVKVTDKEEEDEHLPSLVPLKTRYQFQSGKCTLTKPVPSASHAIDFRTFQFIISATSTYNRHAVHIKYLIGQTSSSVLHYPIDLPHHHHHESLIDDDHYQFYCNPLHLSHQYHSNVDDCTLITSKLPSNHHHHHHQFRVSKVDILLDYSSFPCKPSFVNTHTDTHYKELSSDSDNSDHCPVINHHQLLFWKIFVLH</sequence>
<dbReference type="Proteomes" id="UP000054564">
    <property type="component" value="Unassembled WGS sequence"/>
</dbReference>
<organism evidence="2 3">
    <name type="scientific">Puccinia striiformis f. sp. tritici PST-78</name>
    <dbReference type="NCBI Taxonomy" id="1165861"/>
    <lineage>
        <taxon>Eukaryota</taxon>
        <taxon>Fungi</taxon>
        <taxon>Dikarya</taxon>
        <taxon>Basidiomycota</taxon>
        <taxon>Pucciniomycotina</taxon>
        <taxon>Pucciniomycetes</taxon>
        <taxon>Pucciniales</taxon>
        <taxon>Pucciniaceae</taxon>
        <taxon>Puccinia</taxon>
    </lineage>
</organism>
<gene>
    <name evidence="2" type="ORF">PSTG_07861</name>
</gene>
<keyword evidence="3" id="KW-1185">Reference proteome</keyword>
<dbReference type="EMBL" id="AJIL01000052">
    <property type="protein sequence ID" value="KNE98839.1"/>
    <property type="molecule type" value="Genomic_DNA"/>
</dbReference>
<protein>
    <submittedName>
        <fullName evidence="2">Uncharacterized protein</fullName>
    </submittedName>
</protein>
<accession>A0A0L0VIM5</accession>
<dbReference type="OrthoDB" id="2507761at2759"/>
<dbReference type="AlphaFoldDB" id="A0A0L0VIM5"/>
<feature type="compositionally biased region" description="Acidic residues" evidence="1">
    <location>
        <begin position="59"/>
        <end position="69"/>
    </location>
</feature>
<name>A0A0L0VIM5_9BASI</name>
<comment type="caution">
    <text evidence="2">The sequence shown here is derived from an EMBL/GenBank/DDBJ whole genome shotgun (WGS) entry which is preliminary data.</text>
</comment>
<evidence type="ECO:0000313" key="3">
    <source>
        <dbReference type="Proteomes" id="UP000054564"/>
    </source>
</evidence>